<reference evidence="3" key="1">
    <citation type="submission" date="2017-09" db="EMBL/GenBank/DDBJ databases">
        <authorList>
            <person name="Varghese N."/>
            <person name="Submissions S."/>
        </authorList>
    </citation>
    <scope>NUCLEOTIDE SEQUENCE [LARGE SCALE GENOMIC DNA]</scope>
    <source>
        <strain evidence="3">CGMCC 4.6857</strain>
    </source>
</reference>
<feature type="transmembrane region" description="Helical" evidence="1">
    <location>
        <begin position="12"/>
        <end position="35"/>
    </location>
</feature>
<organism evidence="2 3">
    <name type="scientific">Paractinoplanes atraurantiacus</name>
    <dbReference type="NCBI Taxonomy" id="1036182"/>
    <lineage>
        <taxon>Bacteria</taxon>
        <taxon>Bacillati</taxon>
        <taxon>Actinomycetota</taxon>
        <taxon>Actinomycetes</taxon>
        <taxon>Micromonosporales</taxon>
        <taxon>Micromonosporaceae</taxon>
        <taxon>Paractinoplanes</taxon>
    </lineage>
</organism>
<gene>
    <name evidence="2" type="ORF">SAMN05421748_14448</name>
</gene>
<evidence type="ECO:0000256" key="1">
    <source>
        <dbReference type="SAM" id="Phobius"/>
    </source>
</evidence>
<dbReference type="Proteomes" id="UP000219612">
    <property type="component" value="Unassembled WGS sequence"/>
</dbReference>
<dbReference type="AlphaFoldDB" id="A0A285KJT9"/>
<keyword evidence="1" id="KW-0812">Transmembrane</keyword>
<keyword evidence="3" id="KW-1185">Reference proteome</keyword>
<sequence>MTPTPPGPLLTVRAAVVFLITLMIGVAAGCLAYLADHSVPSAVLWGGGAAGGSLLLFHTIIGR</sequence>
<proteinExistence type="predicted"/>
<dbReference type="RefSeq" id="WP_097328881.1">
    <property type="nucleotide sequence ID" value="NZ_OBDY01000044.1"/>
</dbReference>
<feature type="transmembrane region" description="Helical" evidence="1">
    <location>
        <begin position="42"/>
        <end position="61"/>
    </location>
</feature>
<accession>A0A285KJT9</accession>
<protein>
    <submittedName>
        <fullName evidence="2">Uncharacterized protein</fullName>
    </submittedName>
</protein>
<evidence type="ECO:0000313" key="2">
    <source>
        <dbReference type="EMBL" id="SNY72899.1"/>
    </source>
</evidence>
<keyword evidence="1" id="KW-1133">Transmembrane helix</keyword>
<dbReference type="EMBL" id="OBDY01000044">
    <property type="protein sequence ID" value="SNY72899.1"/>
    <property type="molecule type" value="Genomic_DNA"/>
</dbReference>
<evidence type="ECO:0000313" key="3">
    <source>
        <dbReference type="Proteomes" id="UP000219612"/>
    </source>
</evidence>
<keyword evidence="1" id="KW-0472">Membrane</keyword>
<name>A0A285KJT9_9ACTN</name>